<keyword evidence="5" id="KW-1185">Reference proteome</keyword>
<dbReference type="SUPFAM" id="SSF52058">
    <property type="entry name" value="L domain-like"/>
    <property type="match status" value="1"/>
</dbReference>
<dbReference type="EMBL" id="JBGBPQ010000015">
    <property type="protein sequence ID" value="KAL1510446.1"/>
    <property type="molecule type" value="Genomic_DNA"/>
</dbReference>
<dbReference type="Pfam" id="PF12799">
    <property type="entry name" value="LRR_4"/>
    <property type="match status" value="1"/>
</dbReference>
<gene>
    <name evidence="4" type="ORF">AB1Y20_006753</name>
</gene>
<protein>
    <submittedName>
        <fullName evidence="4">Uncharacterized protein</fullName>
    </submittedName>
</protein>
<comment type="caution">
    <text evidence="4">The sequence shown here is derived from an EMBL/GenBank/DDBJ whole genome shotgun (WGS) entry which is preliminary data.</text>
</comment>
<dbReference type="InterPro" id="IPR050576">
    <property type="entry name" value="Cilia_flagella_integrity"/>
</dbReference>
<evidence type="ECO:0000256" key="3">
    <source>
        <dbReference type="SAM" id="MobiDB-lite"/>
    </source>
</evidence>
<organism evidence="4 5">
    <name type="scientific">Prymnesium parvum</name>
    <name type="common">Toxic golden alga</name>
    <dbReference type="NCBI Taxonomy" id="97485"/>
    <lineage>
        <taxon>Eukaryota</taxon>
        <taxon>Haptista</taxon>
        <taxon>Haptophyta</taxon>
        <taxon>Prymnesiophyceae</taxon>
        <taxon>Prymnesiales</taxon>
        <taxon>Prymnesiaceae</taxon>
        <taxon>Prymnesium</taxon>
    </lineage>
</organism>
<evidence type="ECO:0000256" key="2">
    <source>
        <dbReference type="ARBA" id="ARBA00022737"/>
    </source>
</evidence>
<dbReference type="Proteomes" id="UP001515480">
    <property type="component" value="Unassembled WGS sequence"/>
</dbReference>
<dbReference type="PROSITE" id="PS51450">
    <property type="entry name" value="LRR"/>
    <property type="match status" value="2"/>
</dbReference>
<proteinExistence type="predicted"/>
<feature type="region of interest" description="Disordered" evidence="3">
    <location>
        <begin position="438"/>
        <end position="461"/>
    </location>
</feature>
<sequence>MAVESPLVEGDEEADDGEPYTTNGRRHSVDFSAESKENVMDDEAKKRRSSRISLSFLISGSAVGSTAAMSHVLAEEIIRRGTKLQPTRGRTIWEFFSSLTHLHLENQGLAGDVEPLKLCPRLRVLYLYDNNLTSLNGIENLKELTHLFAQNNEISDLGSFVAPASLVQLFLGGNCISVVDGLHTARSLRELRLSGQRVPNVINESAEEPGLRSPLSFELESLYTLANGLETLDLSNNRLRVSHIEPLVVLSGLMSLDLSRNELGLQDEPSPTSRSAEHKGGAEPEGNADEPSELSRMLHVISRLPNLTTLSLKENKLMGQPKVKERVILSCPVLEELDGKQIASNERKFLKGLVGRQMRPPSAPKRQPLRQAASAGVTRHVGPSRIPGRMLEQKERRAAGEASISRGVSIQSVANFEIPFPGLDGTVPQGLYSGEQGASAALPTAARRPHARTPVAQLTGL</sequence>
<dbReference type="InterPro" id="IPR001611">
    <property type="entry name" value="Leu-rich_rpt"/>
</dbReference>
<name>A0AB34J0K9_PRYPA</name>
<evidence type="ECO:0000256" key="1">
    <source>
        <dbReference type="ARBA" id="ARBA00022614"/>
    </source>
</evidence>
<feature type="region of interest" description="Disordered" evidence="3">
    <location>
        <begin position="263"/>
        <end position="292"/>
    </location>
</feature>
<keyword evidence="1" id="KW-0433">Leucine-rich repeat</keyword>
<feature type="compositionally biased region" description="Basic and acidic residues" evidence="3">
    <location>
        <begin position="27"/>
        <end position="44"/>
    </location>
</feature>
<dbReference type="CDD" id="cd21340">
    <property type="entry name" value="PPP1R42"/>
    <property type="match status" value="1"/>
</dbReference>
<dbReference type="SMART" id="SM00365">
    <property type="entry name" value="LRR_SD22"/>
    <property type="match status" value="5"/>
</dbReference>
<reference evidence="4 5" key="1">
    <citation type="journal article" date="2024" name="Science">
        <title>Giant polyketide synthase enzymes in the biosynthesis of giant marine polyether toxins.</title>
        <authorList>
            <person name="Fallon T.R."/>
            <person name="Shende V.V."/>
            <person name="Wierzbicki I.H."/>
            <person name="Pendleton A.L."/>
            <person name="Watervoot N.F."/>
            <person name="Auber R.P."/>
            <person name="Gonzalez D.J."/>
            <person name="Wisecaver J.H."/>
            <person name="Moore B.S."/>
        </authorList>
    </citation>
    <scope>NUCLEOTIDE SEQUENCE [LARGE SCALE GENOMIC DNA]</scope>
    <source>
        <strain evidence="4 5">12B1</strain>
    </source>
</reference>
<feature type="region of interest" description="Disordered" evidence="3">
    <location>
        <begin position="1"/>
        <end position="44"/>
    </location>
</feature>
<feature type="compositionally biased region" description="Acidic residues" evidence="3">
    <location>
        <begin position="9"/>
        <end position="18"/>
    </location>
</feature>
<evidence type="ECO:0000313" key="4">
    <source>
        <dbReference type="EMBL" id="KAL1510446.1"/>
    </source>
</evidence>
<dbReference type="PANTHER" id="PTHR45973:SF35">
    <property type="entry name" value="LEUCINE-RICH REPEAT-CONTAINING PROTEIN 43"/>
    <property type="match status" value="1"/>
</dbReference>
<dbReference type="Pfam" id="PF00560">
    <property type="entry name" value="LRR_1"/>
    <property type="match status" value="1"/>
</dbReference>
<dbReference type="PRINTS" id="PR00019">
    <property type="entry name" value="LEURICHRPT"/>
</dbReference>
<feature type="region of interest" description="Disordered" evidence="3">
    <location>
        <begin position="357"/>
        <end position="383"/>
    </location>
</feature>
<dbReference type="AlphaFoldDB" id="A0AB34J0K9"/>
<dbReference type="PANTHER" id="PTHR45973">
    <property type="entry name" value="PROTEIN PHOSPHATASE 1 REGULATORY SUBUNIT SDS22-RELATED"/>
    <property type="match status" value="1"/>
</dbReference>
<dbReference type="Gene3D" id="3.80.10.10">
    <property type="entry name" value="Ribonuclease Inhibitor"/>
    <property type="match status" value="2"/>
</dbReference>
<dbReference type="InterPro" id="IPR032675">
    <property type="entry name" value="LRR_dom_sf"/>
</dbReference>
<accession>A0AB34J0K9</accession>
<evidence type="ECO:0000313" key="5">
    <source>
        <dbReference type="Proteomes" id="UP001515480"/>
    </source>
</evidence>
<keyword evidence="2" id="KW-0677">Repeat</keyword>
<dbReference type="InterPro" id="IPR025875">
    <property type="entry name" value="Leu-rich_rpt_4"/>
</dbReference>